<gene>
    <name evidence="1" type="ORF">H2198_001776</name>
</gene>
<protein>
    <submittedName>
        <fullName evidence="1">Uncharacterized protein</fullName>
    </submittedName>
</protein>
<reference evidence="1" key="1">
    <citation type="submission" date="2022-10" db="EMBL/GenBank/DDBJ databases">
        <title>Culturing micro-colonial fungi from biological soil crusts in the Mojave desert and describing Neophaeococcomyces mojavensis, and introducing the new genera and species Taxawa tesnikishii.</title>
        <authorList>
            <person name="Kurbessoian T."/>
            <person name="Stajich J.E."/>
        </authorList>
    </citation>
    <scope>NUCLEOTIDE SEQUENCE</scope>
    <source>
        <strain evidence="1">JES_112</strain>
    </source>
</reference>
<evidence type="ECO:0000313" key="1">
    <source>
        <dbReference type="EMBL" id="KAJ9661811.1"/>
    </source>
</evidence>
<organism evidence="1 2">
    <name type="scientific">Neophaeococcomyces mojaviensis</name>
    <dbReference type="NCBI Taxonomy" id="3383035"/>
    <lineage>
        <taxon>Eukaryota</taxon>
        <taxon>Fungi</taxon>
        <taxon>Dikarya</taxon>
        <taxon>Ascomycota</taxon>
        <taxon>Pezizomycotina</taxon>
        <taxon>Eurotiomycetes</taxon>
        <taxon>Chaetothyriomycetidae</taxon>
        <taxon>Chaetothyriales</taxon>
        <taxon>Chaetothyriales incertae sedis</taxon>
        <taxon>Neophaeococcomyces</taxon>
    </lineage>
</organism>
<dbReference type="EMBL" id="JAPDRQ010000020">
    <property type="protein sequence ID" value="KAJ9661811.1"/>
    <property type="molecule type" value="Genomic_DNA"/>
</dbReference>
<evidence type="ECO:0000313" key="2">
    <source>
        <dbReference type="Proteomes" id="UP001172386"/>
    </source>
</evidence>
<proteinExistence type="predicted"/>
<sequence length="341" mass="40215">MDGIHRRVRPRPAGYDHEDLIHYRDQLVRARRYSEPALVDHTDEETRHLRKSAFFSLASTKVNSIDIQESGHRRWLISLLDPDDRLQQNVCMLKSDYHPYHPGLLDPLEVRSKHQDLAHRIIQSCTGNVEEMKELQIKMGKTRRVNQKRSSFSIPCTWEPRVSTCGRNLAEANSSVIMKTYIVAHEVGDEDIQNFCIDYIHSLLHGHGVLPSKVWTSNWFGMERSKMFRILFWDMYSRNNELMYHPDPVECEAWCLCGLWVSNKMKAFYEIIKTIKDKASIWNPRKLPACAFHVHQKTRRCKYDWLDIDHERWTIETSTEFEKLREHGRIDGNGSHCSLKR</sequence>
<name>A0ACC3AG75_9EURO</name>
<comment type="caution">
    <text evidence="1">The sequence shown here is derived from an EMBL/GenBank/DDBJ whole genome shotgun (WGS) entry which is preliminary data.</text>
</comment>
<accession>A0ACC3AG75</accession>
<keyword evidence="2" id="KW-1185">Reference proteome</keyword>
<dbReference type="Proteomes" id="UP001172386">
    <property type="component" value="Unassembled WGS sequence"/>
</dbReference>